<dbReference type="PROSITE" id="PS51352">
    <property type="entry name" value="THIOREDOXIN_2"/>
    <property type="match status" value="1"/>
</dbReference>
<comment type="subcellular location">
    <subcellularLocation>
        <location evidence="1">Cell envelope</location>
    </subcellularLocation>
</comment>
<evidence type="ECO:0000313" key="8">
    <source>
        <dbReference type="Proteomes" id="UP000632774"/>
    </source>
</evidence>
<evidence type="ECO:0000256" key="4">
    <source>
        <dbReference type="ARBA" id="ARBA00023284"/>
    </source>
</evidence>
<dbReference type="Pfam" id="PF08534">
    <property type="entry name" value="Redoxin"/>
    <property type="match status" value="1"/>
</dbReference>
<evidence type="ECO:0000259" key="6">
    <source>
        <dbReference type="PROSITE" id="PS51352"/>
    </source>
</evidence>
<dbReference type="Gene3D" id="3.40.30.10">
    <property type="entry name" value="Glutaredoxin"/>
    <property type="match status" value="1"/>
</dbReference>
<dbReference type="PROSITE" id="PS51257">
    <property type="entry name" value="PROKAR_LIPOPROTEIN"/>
    <property type="match status" value="1"/>
</dbReference>
<keyword evidence="5" id="KW-0732">Signal</keyword>
<keyword evidence="8" id="KW-1185">Reference proteome</keyword>
<dbReference type="PANTHER" id="PTHR42852:SF6">
    <property type="entry name" value="THIOL:DISULFIDE INTERCHANGE PROTEIN DSBE"/>
    <property type="match status" value="1"/>
</dbReference>
<dbReference type="PANTHER" id="PTHR42852">
    <property type="entry name" value="THIOL:DISULFIDE INTERCHANGE PROTEIN DSBE"/>
    <property type="match status" value="1"/>
</dbReference>
<dbReference type="CDD" id="cd02966">
    <property type="entry name" value="TlpA_like_family"/>
    <property type="match status" value="1"/>
</dbReference>
<feature type="signal peptide" evidence="5">
    <location>
        <begin position="1"/>
        <end position="19"/>
    </location>
</feature>
<dbReference type="EMBL" id="JADFFM010000001">
    <property type="protein sequence ID" value="MBE9665764.1"/>
    <property type="molecule type" value="Genomic_DNA"/>
</dbReference>
<evidence type="ECO:0000256" key="5">
    <source>
        <dbReference type="SAM" id="SignalP"/>
    </source>
</evidence>
<accession>A0ABR9XFH9</accession>
<protein>
    <submittedName>
        <fullName evidence="7">TlpA family protein disulfide reductase</fullName>
    </submittedName>
</protein>
<feature type="chain" id="PRO_5045165786" evidence="5">
    <location>
        <begin position="20"/>
        <end position="484"/>
    </location>
</feature>
<evidence type="ECO:0000313" key="7">
    <source>
        <dbReference type="EMBL" id="MBE9665764.1"/>
    </source>
</evidence>
<dbReference type="InterPro" id="IPR036249">
    <property type="entry name" value="Thioredoxin-like_sf"/>
</dbReference>
<comment type="caution">
    <text evidence="7">The sequence shown here is derived from an EMBL/GenBank/DDBJ whole genome shotgun (WGS) entry which is preliminary data.</text>
</comment>
<feature type="domain" description="Thioredoxin" evidence="6">
    <location>
        <begin position="336"/>
        <end position="481"/>
    </location>
</feature>
<dbReference type="InterPro" id="IPR050553">
    <property type="entry name" value="Thioredoxin_ResA/DsbE_sf"/>
</dbReference>
<dbReference type="Proteomes" id="UP000632774">
    <property type="component" value="Unassembled WGS sequence"/>
</dbReference>
<dbReference type="InterPro" id="IPR013766">
    <property type="entry name" value="Thioredoxin_domain"/>
</dbReference>
<evidence type="ECO:0000256" key="3">
    <source>
        <dbReference type="ARBA" id="ARBA00023157"/>
    </source>
</evidence>
<name>A0ABR9XFH9_9SPHI</name>
<organism evidence="7 8">
    <name type="scientific">Mucilaginibacter boryungensis</name>
    <dbReference type="NCBI Taxonomy" id="768480"/>
    <lineage>
        <taxon>Bacteria</taxon>
        <taxon>Pseudomonadati</taxon>
        <taxon>Bacteroidota</taxon>
        <taxon>Sphingobacteriia</taxon>
        <taxon>Sphingobacteriales</taxon>
        <taxon>Sphingobacteriaceae</taxon>
        <taxon>Mucilaginibacter</taxon>
    </lineage>
</organism>
<reference evidence="7 8" key="1">
    <citation type="submission" date="2020-10" db="EMBL/GenBank/DDBJ databases">
        <title>Mucilaginibacter mali sp. nov., isolated from rhizosphere soil of apple orchard.</title>
        <authorList>
            <person name="Lee J.-S."/>
            <person name="Kim H.S."/>
            <person name="Kim J.-S."/>
        </authorList>
    </citation>
    <scope>NUCLEOTIDE SEQUENCE [LARGE SCALE GENOMIC DNA]</scope>
    <source>
        <strain evidence="7 8">KCTC 23157</strain>
    </source>
</reference>
<dbReference type="RefSeq" id="WP_194105152.1">
    <property type="nucleotide sequence ID" value="NZ_JADFFM010000001.1"/>
</dbReference>
<dbReference type="SUPFAM" id="SSF52833">
    <property type="entry name" value="Thioredoxin-like"/>
    <property type="match status" value="1"/>
</dbReference>
<keyword evidence="4" id="KW-0676">Redox-active center</keyword>
<proteinExistence type="predicted"/>
<dbReference type="InterPro" id="IPR013740">
    <property type="entry name" value="Redoxin"/>
</dbReference>
<sequence>MKYFLFLITLFAITSCARAQSQGIRNEKNFAIIRGHIKNDNGFGILKTGYLGSSFISAPIDKSGDFSLKINIEGYANDFYLNFDGIMLFVQKNDTITINLDMKENMISVSANDPQRNQELNSLIGLNRLYGEKYVNLIKQLHTSITDSIKFSLLNNLYNKEIQFLLDKPVGKNTEKMLADIYFKYCSSMLDNGLLNKYDLIANTAQSNHFAYLAHKTAYRTEDETLFKCSSVYRDFVLKYVSFIKPFNSWHVGGVKPDYEHNGVKFAPAWMEYYAGLRAFNSKEMRDWFLANSIIKSSKFYDYDEVQAVYADFVTRVETSFYADSLKRYAAQFSKLRPGRIAPVFRLKNEKGEWVSLSMFKGKVVFIDFWGTGCGPCIYDIKNFAPALHAHYKNKAVVFINICLDAETPEWKEAIKKLNMRQHSINLLAIDASRISIRRVYDVGPIPRYYLIDHSGRIANNVSPGPDHIKALYPQIDKLLGNIK</sequence>
<keyword evidence="2" id="KW-0201">Cytochrome c-type biogenesis</keyword>
<evidence type="ECO:0000256" key="2">
    <source>
        <dbReference type="ARBA" id="ARBA00022748"/>
    </source>
</evidence>
<gene>
    <name evidence="7" type="ORF">IRJ18_05280</name>
</gene>
<keyword evidence="3" id="KW-1015">Disulfide bond</keyword>
<evidence type="ECO:0000256" key="1">
    <source>
        <dbReference type="ARBA" id="ARBA00004196"/>
    </source>
</evidence>